<dbReference type="PANTHER" id="PTHR42998:SF1">
    <property type="entry name" value="TYPE I RESTRICTION ENZYME HINDI METHYLASE SUBUNIT"/>
    <property type="match status" value="1"/>
</dbReference>
<dbReference type="PROSITE" id="PS00092">
    <property type="entry name" value="N6_MTASE"/>
    <property type="match status" value="1"/>
</dbReference>
<dbReference type="GO" id="GO:0009307">
    <property type="term" value="P:DNA restriction-modification system"/>
    <property type="evidence" value="ECO:0007669"/>
    <property type="project" value="UniProtKB-KW"/>
</dbReference>
<dbReference type="EC" id="2.1.1.72" evidence="2"/>
<gene>
    <name evidence="9" type="ORF">J1G54_11710</name>
</gene>
<evidence type="ECO:0000256" key="6">
    <source>
        <dbReference type="ARBA" id="ARBA00022747"/>
    </source>
</evidence>
<dbReference type="InterPro" id="IPR002052">
    <property type="entry name" value="DNA_methylase_N6_adenine_CS"/>
</dbReference>
<evidence type="ECO:0000313" key="10">
    <source>
        <dbReference type="Proteomes" id="UP000662736"/>
    </source>
</evidence>
<accession>A0AAX1M4C2</accession>
<dbReference type="PRINTS" id="PR00507">
    <property type="entry name" value="N12N6MTFRASE"/>
</dbReference>
<organism evidence="9 10">
    <name type="scientific">Glaesserella parasuis</name>
    <name type="common">Haemophilus parasuis</name>
    <dbReference type="NCBI Taxonomy" id="738"/>
    <lineage>
        <taxon>Bacteria</taxon>
        <taxon>Pseudomonadati</taxon>
        <taxon>Pseudomonadota</taxon>
        <taxon>Gammaproteobacteria</taxon>
        <taxon>Pasteurellales</taxon>
        <taxon>Pasteurellaceae</taxon>
        <taxon>Glaesserella</taxon>
    </lineage>
</organism>
<dbReference type="GO" id="GO:0009007">
    <property type="term" value="F:site-specific DNA-methyltransferase (adenine-specific) activity"/>
    <property type="evidence" value="ECO:0007669"/>
    <property type="project" value="UniProtKB-EC"/>
</dbReference>
<dbReference type="InterPro" id="IPR029063">
    <property type="entry name" value="SAM-dependent_MTases_sf"/>
</dbReference>
<dbReference type="Gene3D" id="3.40.50.150">
    <property type="entry name" value="Vaccinia Virus protein VP39"/>
    <property type="match status" value="1"/>
</dbReference>
<evidence type="ECO:0000259" key="8">
    <source>
        <dbReference type="Pfam" id="PF02384"/>
    </source>
</evidence>
<evidence type="ECO:0000256" key="3">
    <source>
        <dbReference type="ARBA" id="ARBA00022603"/>
    </source>
</evidence>
<evidence type="ECO:0000256" key="2">
    <source>
        <dbReference type="ARBA" id="ARBA00011900"/>
    </source>
</evidence>
<sequence>MNFSEFKAKFDQENINTIEYDCFLPVHLTYNKKTTFKKKDGTTNEEFYKWQFLYSLVNSGLVPKDYIGTEIHFPKGNKSSAPIKIDGAIFDDKKWFEYYKNYHQNGDIDSLEWLREHLIAAIEFKKEDKKNIPEVWDKQLKAYLRESDRKFCLGILYDTGRLYLFKKHNNKLLRFSDEYNTKGEDSKTKDLCLHLTDPYLNIPSFQYLLDIENLKEKDLSSRTIFDLDIISGVHSTQINDVMSNILRTMDKVGLTNQRGFEILIQILSLKIFDEKRNEKNNNRYLDFYITPSEKKYESLADENVQKLIERINQLRDDASGAYTRILKNNVFNSKNENHVKVLIEVISQFQNYSFVRSHKTDLYQLVFYKFATPFSKENNAQFVTPLPLIDFLVKIVNPRNGETVIDPTVGIADFLSVSYVNSNSKLDDGNIFGMDIDEQMVMLATLNMLLNGDGNAKIEAKSGYGSLLSKFDNEGGILELIPSMNKNGNWDNRPDEKKLKKFDVVLTNPPFGEDRAFTPKKDNDTDKAIIECYELWNLYSNKGDDNSDTGGKKKSSKKQATKIDLGVIFLENAYRILKGGGRMGIVLSNSIASIDSHKIARQWLMDKMRIVAIFDLPANVFAETGVNTSIIVAYKPTADELDKLKEQNYQVFAKDIQKVGYEVKTNKRVKQFVPTYKMDYKTFEVQIDNGGNPMLDEDFTQTITDFKQWCVSQEQVLQDMFIKAK</sequence>
<comment type="catalytic activity">
    <reaction evidence="7">
        <text>a 2'-deoxyadenosine in DNA + S-adenosyl-L-methionine = an N(6)-methyl-2'-deoxyadenosine in DNA + S-adenosyl-L-homocysteine + H(+)</text>
        <dbReference type="Rhea" id="RHEA:15197"/>
        <dbReference type="Rhea" id="RHEA-COMP:12418"/>
        <dbReference type="Rhea" id="RHEA-COMP:12419"/>
        <dbReference type="ChEBI" id="CHEBI:15378"/>
        <dbReference type="ChEBI" id="CHEBI:57856"/>
        <dbReference type="ChEBI" id="CHEBI:59789"/>
        <dbReference type="ChEBI" id="CHEBI:90615"/>
        <dbReference type="ChEBI" id="CHEBI:90616"/>
        <dbReference type="EC" id="2.1.1.72"/>
    </reaction>
</comment>
<evidence type="ECO:0000256" key="7">
    <source>
        <dbReference type="ARBA" id="ARBA00047942"/>
    </source>
</evidence>
<keyword evidence="5" id="KW-0949">S-adenosyl-L-methionine</keyword>
<evidence type="ECO:0000256" key="5">
    <source>
        <dbReference type="ARBA" id="ARBA00022691"/>
    </source>
</evidence>
<proteinExistence type="inferred from homology"/>
<reference evidence="9" key="1">
    <citation type="submission" date="2021-03" db="EMBL/GenBank/DDBJ databases">
        <title>Characterization of a novel Integrative Conjugative Element in Glaesserella parasuis.</title>
        <authorList>
            <person name="Hu G."/>
            <person name="Sun H."/>
        </authorList>
    </citation>
    <scope>NUCLEOTIDE SEQUENCE</scope>
    <source>
        <strain evidence="9">GHP1807</strain>
    </source>
</reference>
<keyword evidence="6" id="KW-0680">Restriction system</keyword>
<dbReference type="GO" id="GO:0003677">
    <property type="term" value="F:DNA binding"/>
    <property type="evidence" value="ECO:0007669"/>
    <property type="project" value="InterPro"/>
</dbReference>
<dbReference type="Pfam" id="PF02384">
    <property type="entry name" value="N6_Mtase"/>
    <property type="match status" value="1"/>
</dbReference>
<evidence type="ECO:0000256" key="1">
    <source>
        <dbReference type="ARBA" id="ARBA00006594"/>
    </source>
</evidence>
<dbReference type="SUPFAM" id="SSF53335">
    <property type="entry name" value="S-adenosyl-L-methionine-dependent methyltransferases"/>
    <property type="match status" value="1"/>
</dbReference>
<keyword evidence="3 9" id="KW-0489">Methyltransferase</keyword>
<comment type="similarity">
    <text evidence="1">Belongs to the N(4)/N(6)-methyltransferase family.</text>
</comment>
<evidence type="ECO:0000313" key="9">
    <source>
        <dbReference type="EMBL" id="QSX16954.1"/>
    </source>
</evidence>
<feature type="domain" description="DNA methylase adenine-specific" evidence="8">
    <location>
        <begin position="361"/>
        <end position="664"/>
    </location>
</feature>
<dbReference type="InterPro" id="IPR052916">
    <property type="entry name" value="Type-I_RE_MTase_Subunit"/>
</dbReference>
<dbReference type="Gene3D" id="1.20.1260.30">
    <property type="match status" value="1"/>
</dbReference>
<dbReference type="GO" id="GO:0032259">
    <property type="term" value="P:methylation"/>
    <property type="evidence" value="ECO:0007669"/>
    <property type="project" value="UniProtKB-KW"/>
</dbReference>
<dbReference type="GO" id="GO:0008170">
    <property type="term" value="F:N-methyltransferase activity"/>
    <property type="evidence" value="ECO:0007669"/>
    <property type="project" value="InterPro"/>
</dbReference>
<dbReference type="InterPro" id="IPR038333">
    <property type="entry name" value="T1MK-like_N_sf"/>
</dbReference>
<name>A0AAX1M4C2_GLAPU</name>
<protein>
    <recommendedName>
        <fullName evidence="2">site-specific DNA-methyltransferase (adenine-specific)</fullName>
        <ecNumber evidence="2">2.1.1.72</ecNumber>
    </recommendedName>
</protein>
<dbReference type="PANTHER" id="PTHR42998">
    <property type="entry name" value="TYPE I RESTRICTION ENZYME HINDVIIP M PROTEIN-RELATED"/>
    <property type="match status" value="1"/>
</dbReference>
<dbReference type="EMBL" id="CP071491">
    <property type="protein sequence ID" value="QSX16954.1"/>
    <property type="molecule type" value="Genomic_DNA"/>
</dbReference>
<keyword evidence="4" id="KW-0808">Transferase</keyword>
<dbReference type="InterPro" id="IPR003356">
    <property type="entry name" value="DNA_methylase_A-5"/>
</dbReference>
<dbReference type="AlphaFoldDB" id="A0AAX1M4C2"/>
<dbReference type="Proteomes" id="UP000662736">
    <property type="component" value="Chromosome"/>
</dbReference>
<evidence type="ECO:0000256" key="4">
    <source>
        <dbReference type="ARBA" id="ARBA00022679"/>
    </source>
</evidence>
<dbReference type="RefSeq" id="WP_160404917.1">
    <property type="nucleotide sequence ID" value="NZ_CP049090.1"/>
</dbReference>